<feature type="non-terminal residue" evidence="1">
    <location>
        <position position="1"/>
    </location>
</feature>
<comment type="caution">
    <text evidence="1">The sequence shown here is derived from an EMBL/GenBank/DDBJ whole genome shotgun (WGS) entry which is preliminary data.</text>
</comment>
<reference evidence="1" key="1">
    <citation type="submission" date="2021-06" db="EMBL/GenBank/DDBJ databases">
        <authorList>
            <person name="Kallberg Y."/>
            <person name="Tangrot J."/>
            <person name="Rosling A."/>
        </authorList>
    </citation>
    <scope>NUCLEOTIDE SEQUENCE</scope>
    <source>
        <strain evidence="1">MA461A</strain>
    </source>
</reference>
<organism evidence="1 2">
    <name type="scientific">Racocetra persica</name>
    <dbReference type="NCBI Taxonomy" id="160502"/>
    <lineage>
        <taxon>Eukaryota</taxon>
        <taxon>Fungi</taxon>
        <taxon>Fungi incertae sedis</taxon>
        <taxon>Mucoromycota</taxon>
        <taxon>Glomeromycotina</taxon>
        <taxon>Glomeromycetes</taxon>
        <taxon>Diversisporales</taxon>
        <taxon>Gigasporaceae</taxon>
        <taxon>Racocetra</taxon>
    </lineage>
</organism>
<evidence type="ECO:0000313" key="2">
    <source>
        <dbReference type="Proteomes" id="UP000789920"/>
    </source>
</evidence>
<dbReference type="EMBL" id="CAJVQC010024767">
    <property type="protein sequence ID" value="CAG8727718.1"/>
    <property type="molecule type" value="Genomic_DNA"/>
</dbReference>
<feature type="non-terminal residue" evidence="1">
    <location>
        <position position="134"/>
    </location>
</feature>
<protein>
    <submittedName>
        <fullName evidence="1">22922_t:CDS:1</fullName>
    </submittedName>
</protein>
<accession>A0ACA9PWP5</accession>
<dbReference type="Proteomes" id="UP000789920">
    <property type="component" value="Unassembled WGS sequence"/>
</dbReference>
<keyword evidence="2" id="KW-1185">Reference proteome</keyword>
<proteinExistence type="predicted"/>
<sequence>HRKCLADFPNMPLPTILPMSEHPNHLITKEQNYSIEELTQIVENRISSLNTDQRCIFKKITTAHTDFARWLLKLGEGRIPTIEPENHTIQLPDKIILSSSDLNNLIPFVYSEFSLSTVSHHLVEYALLAPKNNQ</sequence>
<name>A0ACA9PWP5_9GLOM</name>
<evidence type="ECO:0000313" key="1">
    <source>
        <dbReference type="EMBL" id="CAG8727718.1"/>
    </source>
</evidence>
<gene>
    <name evidence="1" type="ORF">RPERSI_LOCUS11852</name>
</gene>